<organism evidence="2">
    <name type="scientific">hydrocarbon metagenome</name>
    <dbReference type="NCBI Taxonomy" id="938273"/>
    <lineage>
        <taxon>unclassified sequences</taxon>
        <taxon>metagenomes</taxon>
        <taxon>ecological metagenomes</taxon>
    </lineage>
</organism>
<evidence type="ECO:0000313" key="2">
    <source>
        <dbReference type="EMBL" id="KUG23924.1"/>
    </source>
</evidence>
<dbReference type="Pfam" id="PF00378">
    <property type="entry name" value="ECH_1"/>
    <property type="match status" value="1"/>
</dbReference>
<dbReference type="SUPFAM" id="SSF52096">
    <property type="entry name" value="ClpP/crotonase"/>
    <property type="match status" value="1"/>
</dbReference>
<dbReference type="InterPro" id="IPR001753">
    <property type="entry name" value="Enoyl-CoA_hydra/iso"/>
</dbReference>
<comment type="caution">
    <text evidence="2">The sequence shown here is derived from an EMBL/GenBank/DDBJ whole genome shotgun (WGS) entry which is preliminary data.</text>
</comment>
<reference evidence="2" key="1">
    <citation type="journal article" date="2015" name="Proc. Natl. Acad. Sci. U.S.A.">
        <title>Networks of energetic and metabolic interactions define dynamics in microbial communities.</title>
        <authorList>
            <person name="Embree M."/>
            <person name="Liu J.K."/>
            <person name="Al-Bassam M.M."/>
            <person name="Zengler K."/>
        </authorList>
    </citation>
    <scope>NUCLEOTIDE SEQUENCE</scope>
</reference>
<comment type="similarity">
    <text evidence="1">Belongs to the enoyl-CoA hydratase/isomerase family.</text>
</comment>
<accession>A0A0W8FT05</accession>
<dbReference type="PROSITE" id="PS00166">
    <property type="entry name" value="ENOYL_COA_HYDRATASE"/>
    <property type="match status" value="1"/>
</dbReference>
<name>A0A0W8FT05_9ZZZZ</name>
<dbReference type="GO" id="GO:0006635">
    <property type="term" value="P:fatty acid beta-oxidation"/>
    <property type="evidence" value="ECO:0007669"/>
    <property type="project" value="TreeGrafter"/>
</dbReference>
<dbReference type="InterPro" id="IPR029045">
    <property type="entry name" value="ClpP/crotonase-like_dom_sf"/>
</dbReference>
<dbReference type="EMBL" id="LNQE01000878">
    <property type="protein sequence ID" value="KUG23924.1"/>
    <property type="molecule type" value="Genomic_DNA"/>
</dbReference>
<dbReference type="Gene3D" id="3.90.226.10">
    <property type="entry name" value="2-enoyl-CoA Hydratase, Chain A, domain 1"/>
    <property type="match status" value="1"/>
</dbReference>
<dbReference type="CDD" id="cd06558">
    <property type="entry name" value="crotonase-like"/>
    <property type="match status" value="1"/>
</dbReference>
<evidence type="ECO:0000256" key="1">
    <source>
        <dbReference type="ARBA" id="ARBA00005254"/>
    </source>
</evidence>
<dbReference type="AlphaFoldDB" id="A0A0W8FT05"/>
<proteinExistence type="inferred from homology"/>
<dbReference type="GO" id="GO:0004300">
    <property type="term" value="F:enoyl-CoA hydratase activity"/>
    <property type="evidence" value="ECO:0007669"/>
    <property type="project" value="UniProtKB-EC"/>
</dbReference>
<keyword evidence="2" id="KW-0456">Lyase</keyword>
<protein>
    <submittedName>
        <fullName evidence="2">Enoyl-coa hydratase</fullName>
        <ecNumber evidence="2">4.2.1.17</ecNumber>
    </submittedName>
</protein>
<sequence length="264" mass="29236">MSLVLYEKKDKIAYITLNRPDKLNALSPELINELAKVWVTFRDDDDVWVSIFTGAGKAFCSGVDIASDVEMLKLLGGKPPARVMSWMKEAPAWRASPSNYNVSKPIIAAINGHCLGGGLWLALESDIRIAAEGSQFGVPEPKLGMPASFTALFQHYVPPGIAYEMLITCDRIKAQRAYEVGLVNRVVPSEQLLQTATEMAERICQNSPLAIRAVKELLLKSRDMNRTDAMALTDQIMHNLLGSADIMEGFVAFVEKRKPVWKVK</sequence>
<gene>
    <name evidence="2" type="ORF">ASZ90_006270</name>
</gene>
<dbReference type="EC" id="4.2.1.17" evidence="2"/>
<dbReference type="PANTHER" id="PTHR11941:SF54">
    <property type="entry name" value="ENOYL-COA HYDRATASE, MITOCHONDRIAL"/>
    <property type="match status" value="1"/>
</dbReference>
<dbReference type="PANTHER" id="PTHR11941">
    <property type="entry name" value="ENOYL-COA HYDRATASE-RELATED"/>
    <property type="match status" value="1"/>
</dbReference>
<dbReference type="InterPro" id="IPR018376">
    <property type="entry name" value="Enoyl-CoA_hyd/isom_CS"/>
</dbReference>